<reference evidence="1 2" key="1">
    <citation type="submission" date="2015-01" db="EMBL/GenBank/DDBJ databases">
        <title>Evolution of Trichinella species and genotypes.</title>
        <authorList>
            <person name="Korhonen P.K."/>
            <person name="Edoardo P."/>
            <person name="Giuseppe L.R."/>
            <person name="Gasser R.B."/>
        </authorList>
    </citation>
    <scope>NUCLEOTIDE SEQUENCE [LARGE SCALE GENOMIC DNA]</scope>
    <source>
        <strain evidence="1">ISS588</strain>
    </source>
</reference>
<sequence>MRGCPGKLYTNLDATGVIRKSEHAELAAEYLRPVSEIYDELASNASNNLDTAAYFPSWDQARNTKYYSRAKRYPRLLARRQDLRLTAEQTTTKSGWCEAAGAEMGHLRLSHPALHSKAEELGVQLAPAKFVCDFKTSLIPSIQGNFPNIRVQAFLLVNLVPAGFEILNVGTSGPVVALLDVPTIIWKVGTAARTKEHVSTTWDSISFFNIDEHGKTENVVRHMDDGYTRGKGCVKRITCRLHCNEVSGDLFVVDC</sequence>
<organism evidence="1 2">
    <name type="scientific">Trichinella pseudospiralis</name>
    <name type="common">Parasitic roundworm</name>
    <dbReference type="NCBI Taxonomy" id="6337"/>
    <lineage>
        <taxon>Eukaryota</taxon>
        <taxon>Metazoa</taxon>
        <taxon>Ecdysozoa</taxon>
        <taxon>Nematoda</taxon>
        <taxon>Enoplea</taxon>
        <taxon>Dorylaimia</taxon>
        <taxon>Trichinellida</taxon>
        <taxon>Trichinellidae</taxon>
        <taxon>Trichinella</taxon>
    </lineage>
</organism>
<gene>
    <name evidence="1" type="ORF">T4B_8407</name>
</gene>
<dbReference type="AlphaFoldDB" id="A0A0V1J8M5"/>
<accession>A0A0V1J8M5</accession>
<dbReference type="Proteomes" id="UP000054805">
    <property type="component" value="Unassembled WGS sequence"/>
</dbReference>
<protein>
    <submittedName>
        <fullName evidence="1">Uncharacterized protein</fullName>
    </submittedName>
</protein>
<comment type="caution">
    <text evidence="1">The sequence shown here is derived from an EMBL/GenBank/DDBJ whole genome shotgun (WGS) entry which is preliminary data.</text>
</comment>
<dbReference type="EMBL" id="JYDS01000026">
    <property type="protein sequence ID" value="KRZ31334.1"/>
    <property type="molecule type" value="Genomic_DNA"/>
</dbReference>
<keyword evidence="2" id="KW-1185">Reference proteome</keyword>
<proteinExistence type="predicted"/>
<evidence type="ECO:0000313" key="2">
    <source>
        <dbReference type="Proteomes" id="UP000054805"/>
    </source>
</evidence>
<evidence type="ECO:0000313" key="1">
    <source>
        <dbReference type="EMBL" id="KRZ31334.1"/>
    </source>
</evidence>
<name>A0A0V1J8M5_TRIPS</name>